<comment type="catalytic activity">
    <reaction evidence="3">
        <text>D-glyceraldehyde 3-phosphate = dihydroxyacetone phosphate</text>
        <dbReference type="Rhea" id="RHEA:18585"/>
        <dbReference type="ChEBI" id="CHEBI:57642"/>
        <dbReference type="ChEBI" id="CHEBI:59776"/>
        <dbReference type="EC" id="5.3.1.1"/>
    </reaction>
</comment>
<accession>A0A839QSV7</accession>
<dbReference type="GO" id="GO:0006096">
    <property type="term" value="P:glycolytic process"/>
    <property type="evidence" value="ECO:0007669"/>
    <property type="project" value="UniProtKB-UniPathway"/>
</dbReference>
<dbReference type="GO" id="GO:0019563">
    <property type="term" value="P:glycerol catabolic process"/>
    <property type="evidence" value="ECO:0007669"/>
    <property type="project" value="TreeGrafter"/>
</dbReference>
<keyword evidence="3" id="KW-0324">Glycolysis</keyword>
<dbReference type="InterPro" id="IPR013785">
    <property type="entry name" value="Aldolase_TIM"/>
</dbReference>
<keyword evidence="6" id="KW-1185">Reference proteome</keyword>
<dbReference type="Proteomes" id="UP000568050">
    <property type="component" value="Unassembled WGS sequence"/>
</dbReference>
<keyword evidence="2 3" id="KW-0413">Isomerase</keyword>
<evidence type="ECO:0000256" key="1">
    <source>
        <dbReference type="ARBA" id="ARBA00007422"/>
    </source>
</evidence>
<dbReference type="GO" id="GO:0005829">
    <property type="term" value="C:cytosol"/>
    <property type="evidence" value="ECO:0007669"/>
    <property type="project" value="TreeGrafter"/>
</dbReference>
<dbReference type="InterPro" id="IPR000652">
    <property type="entry name" value="Triosephosphate_isomerase"/>
</dbReference>
<reference evidence="5 6" key="1">
    <citation type="submission" date="2020-08" db="EMBL/GenBank/DDBJ databases">
        <title>Sequencing the genomes of 1000 actinobacteria strains.</title>
        <authorList>
            <person name="Klenk H.-P."/>
        </authorList>
    </citation>
    <scope>NUCLEOTIDE SEQUENCE [LARGE SCALE GENOMIC DNA]</scope>
    <source>
        <strain evidence="5 6">DSM 23040</strain>
    </source>
</reference>
<name>A0A839QSV7_9MICO</name>
<organism evidence="5 6">
    <name type="scientific">Helcobacillus massiliensis</name>
    <dbReference type="NCBI Taxonomy" id="521392"/>
    <lineage>
        <taxon>Bacteria</taxon>
        <taxon>Bacillati</taxon>
        <taxon>Actinomycetota</taxon>
        <taxon>Actinomycetes</taxon>
        <taxon>Micrococcales</taxon>
        <taxon>Dermabacteraceae</taxon>
        <taxon>Helcobacillus</taxon>
    </lineage>
</organism>
<comment type="similarity">
    <text evidence="1 3">Belongs to the triosephosphate isomerase family.</text>
</comment>
<dbReference type="UniPathway" id="UPA00138"/>
<evidence type="ECO:0000313" key="6">
    <source>
        <dbReference type="Proteomes" id="UP000568050"/>
    </source>
</evidence>
<keyword evidence="3" id="KW-0312">Gluconeogenesis</keyword>
<dbReference type="SUPFAM" id="SSF51351">
    <property type="entry name" value="Triosephosphate isomerase (TIM)"/>
    <property type="match status" value="1"/>
</dbReference>
<dbReference type="PANTHER" id="PTHR21139">
    <property type="entry name" value="TRIOSEPHOSPHATE ISOMERASE"/>
    <property type="match status" value="1"/>
</dbReference>
<protein>
    <recommendedName>
        <fullName evidence="3">Triosephosphate isomerase</fullName>
        <ecNumber evidence="3">5.3.1.1</ecNumber>
    </recommendedName>
</protein>
<comment type="subunit">
    <text evidence="3">Homodimer.</text>
</comment>
<keyword evidence="3" id="KW-0963">Cytoplasm</keyword>
<dbReference type="GO" id="GO:0004807">
    <property type="term" value="F:triose-phosphate isomerase activity"/>
    <property type="evidence" value="ECO:0007669"/>
    <property type="project" value="UniProtKB-EC"/>
</dbReference>
<dbReference type="AlphaFoldDB" id="A0A839QSV7"/>
<comment type="caution">
    <text evidence="5">The sequence shown here is derived from an EMBL/GenBank/DDBJ whole genome shotgun (WGS) entry which is preliminary data.</text>
</comment>
<dbReference type="GO" id="GO:0046166">
    <property type="term" value="P:glyceraldehyde-3-phosphate biosynthetic process"/>
    <property type="evidence" value="ECO:0007669"/>
    <property type="project" value="TreeGrafter"/>
</dbReference>
<dbReference type="CDD" id="cd00311">
    <property type="entry name" value="TIM"/>
    <property type="match status" value="1"/>
</dbReference>
<sequence>MNKTIADARTWAMTLAAGLRNADFSGLTPFVIPPVTALHAVREELTDSPVVLGVQNAHWEDCGAFTGEISPLQAADAGASIVEIGHSERRALGETDEQIRLKTAAALRHRLIPLVCIGEDSAAQRSGRSGVVITDQAESALAGLSPKQQSRVVIAYEPIWAIGEQGREPSVDELTDQISELRSALGERVAAVIYGGSVNTSNARDLLGIPGIDGLFIGRSALDASAFLEVLAIAQESVGRRRTPTLDPTDVPMPSPGANDPSTPSLEKGCQR</sequence>
<evidence type="ECO:0000313" key="5">
    <source>
        <dbReference type="EMBL" id="MBB3023583.1"/>
    </source>
</evidence>
<dbReference type="UniPathway" id="UPA00109">
    <property type="reaction ID" value="UER00189"/>
</dbReference>
<dbReference type="InterPro" id="IPR035990">
    <property type="entry name" value="TIM_sf"/>
</dbReference>
<gene>
    <name evidence="5" type="ORF">FHX50_001880</name>
</gene>
<dbReference type="EMBL" id="JACHWP010000007">
    <property type="protein sequence ID" value="MBB3023583.1"/>
    <property type="molecule type" value="Genomic_DNA"/>
</dbReference>
<comment type="subcellular location">
    <subcellularLocation>
        <location evidence="3">Cytoplasm</location>
    </subcellularLocation>
</comment>
<dbReference type="EC" id="5.3.1.1" evidence="3"/>
<dbReference type="Pfam" id="PF00121">
    <property type="entry name" value="TIM"/>
    <property type="match status" value="1"/>
</dbReference>
<proteinExistence type="inferred from homology"/>
<dbReference type="PANTHER" id="PTHR21139:SF42">
    <property type="entry name" value="TRIOSEPHOSPHATE ISOMERASE"/>
    <property type="match status" value="1"/>
</dbReference>
<evidence type="ECO:0000256" key="3">
    <source>
        <dbReference type="RuleBase" id="RU363013"/>
    </source>
</evidence>
<dbReference type="Gene3D" id="3.20.20.70">
    <property type="entry name" value="Aldolase class I"/>
    <property type="match status" value="1"/>
</dbReference>
<comment type="pathway">
    <text evidence="3">Carbohydrate biosynthesis; gluconeogenesis.</text>
</comment>
<dbReference type="PROSITE" id="PS51440">
    <property type="entry name" value="TIM_2"/>
    <property type="match status" value="1"/>
</dbReference>
<evidence type="ECO:0000256" key="2">
    <source>
        <dbReference type="ARBA" id="ARBA00023235"/>
    </source>
</evidence>
<dbReference type="GO" id="GO:0006094">
    <property type="term" value="P:gluconeogenesis"/>
    <property type="evidence" value="ECO:0007669"/>
    <property type="project" value="UniProtKB-UniPathway"/>
</dbReference>
<comment type="pathway">
    <text evidence="3">Carbohydrate degradation; glycolysis; D-glyceraldehyde 3-phosphate from glycerone phosphate: step 1/1.</text>
</comment>
<evidence type="ECO:0000256" key="4">
    <source>
        <dbReference type="SAM" id="MobiDB-lite"/>
    </source>
</evidence>
<feature type="region of interest" description="Disordered" evidence="4">
    <location>
        <begin position="241"/>
        <end position="272"/>
    </location>
</feature>